<dbReference type="InterPro" id="IPR029063">
    <property type="entry name" value="SAM-dependent_MTases_sf"/>
</dbReference>
<evidence type="ECO:0000313" key="1">
    <source>
        <dbReference type="EMBL" id="RCW24710.1"/>
    </source>
</evidence>
<evidence type="ECO:0000313" key="2">
    <source>
        <dbReference type="Proteomes" id="UP000252582"/>
    </source>
</evidence>
<sequence>MSYVTAQEDFWAGEFGDLYIGRNAGTHEIAAKTAMFARILSRTNGVASVRELGANIGLNLLAIRNLLPSLDLQAIEINTAAHDELARIPGIRSACGSLLDAVDWPQVDMAFTAGVLIHVNPDQLPTAYQRLVEASRRYVLVAEYYNPSPTAIPYRGHSDRLFKRDFAGEILEAYPSLHLVDYGFIYHRDPLFPTDDITWFLLEKR</sequence>
<keyword evidence="2" id="KW-1185">Reference proteome</keyword>
<dbReference type="GO" id="GO:0008168">
    <property type="term" value="F:methyltransferase activity"/>
    <property type="evidence" value="ECO:0007669"/>
    <property type="project" value="UniProtKB-KW"/>
</dbReference>
<protein>
    <submittedName>
        <fullName evidence="1">Pseudaminic acid biosynthesis-associated methylase</fullName>
    </submittedName>
</protein>
<dbReference type="InterPro" id="IPR020027">
    <property type="entry name" value="Pseudamin_synth-assoc_MeTrfase"/>
</dbReference>
<dbReference type="GO" id="GO:0032259">
    <property type="term" value="P:methylation"/>
    <property type="evidence" value="ECO:0007669"/>
    <property type="project" value="UniProtKB-KW"/>
</dbReference>
<dbReference type="NCBIfam" id="TIGR03587">
    <property type="entry name" value="Pse_Me-ase"/>
    <property type="match status" value="1"/>
</dbReference>
<name>A0A6I7HNB4_9HYPH</name>
<keyword evidence="1" id="KW-0808">Transferase</keyword>
<accession>A0A6I7HNB4</accession>
<dbReference type="Proteomes" id="UP000252582">
    <property type="component" value="Unassembled WGS sequence"/>
</dbReference>
<keyword evidence="1" id="KW-0489">Methyltransferase</keyword>
<organism evidence="1 2">
    <name type="scientific">Ciceribacter lividus</name>
    <dbReference type="NCBI Taxonomy" id="1197950"/>
    <lineage>
        <taxon>Bacteria</taxon>
        <taxon>Pseudomonadati</taxon>
        <taxon>Pseudomonadota</taxon>
        <taxon>Alphaproteobacteria</taxon>
        <taxon>Hyphomicrobiales</taxon>
        <taxon>Rhizobiaceae</taxon>
        <taxon>Ciceribacter</taxon>
    </lineage>
</organism>
<dbReference type="SUPFAM" id="SSF53335">
    <property type="entry name" value="S-adenosyl-L-methionine-dependent methyltransferases"/>
    <property type="match status" value="1"/>
</dbReference>
<proteinExistence type="predicted"/>
<reference evidence="1 2" key="1">
    <citation type="submission" date="2018-07" db="EMBL/GenBank/DDBJ databases">
        <title>Genomic Encyclopedia of Type Strains, Phase IV (KMG-IV): sequencing the most valuable type-strain genomes for metagenomic binning, comparative biology and taxonomic classification.</title>
        <authorList>
            <person name="Goeker M."/>
        </authorList>
    </citation>
    <scope>NUCLEOTIDE SEQUENCE [LARGE SCALE GENOMIC DNA]</scope>
    <source>
        <strain evidence="1 2">DSM 25528</strain>
    </source>
</reference>
<dbReference type="AlphaFoldDB" id="A0A6I7HNB4"/>
<comment type="caution">
    <text evidence="1">The sequence shown here is derived from an EMBL/GenBank/DDBJ whole genome shotgun (WGS) entry which is preliminary data.</text>
</comment>
<dbReference type="EMBL" id="QPIX01000005">
    <property type="protein sequence ID" value="RCW24710.1"/>
    <property type="molecule type" value="Genomic_DNA"/>
</dbReference>
<gene>
    <name evidence="1" type="ORF">DFR48_10548</name>
</gene>